<comment type="similarity">
    <text evidence="1 6 8">Belongs to the glycosyl hydrolase 9 (cellulase E) family.</text>
</comment>
<comment type="catalytic activity">
    <reaction evidence="8">
        <text>Endohydrolysis of (1-&gt;4)-beta-D-glucosidic linkages in cellulose, lichenin and cereal beta-D-glucans.</text>
        <dbReference type="EC" id="3.2.1.4"/>
    </reaction>
</comment>
<evidence type="ECO:0000256" key="2">
    <source>
        <dbReference type="ARBA" id="ARBA00022801"/>
    </source>
</evidence>
<dbReference type="EC" id="3.2.1.4" evidence="8"/>
<protein>
    <recommendedName>
        <fullName evidence="8">Endoglucanase</fullName>
        <ecNumber evidence="8">3.2.1.4</ecNumber>
    </recommendedName>
</protein>
<organism evidence="11">
    <name type="scientific">uncultured bacterium Contig1758</name>
    <dbReference type="NCBI Taxonomy" id="1393501"/>
    <lineage>
        <taxon>Bacteria</taxon>
        <taxon>environmental samples</taxon>
    </lineage>
</organism>
<dbReference type="InterPro" id="IPR012341">
    <property type="entry name" value="6hp_glycosidase-like_sf"/>
</dbReference>
<evidence type="ECO:0000256" key="1">
    <source>
        <dbReference type="ARBA" id="ARBA00007072"/>
    </source>
</evidence>
<dbReference type="Gene3D" id="1.50.10.10">
    <property type="match status" value="1"/>
</dbReference>
<dbReference type="CDD" id="cd02850">
    <property type="entry name" value="E_set_Cellulase_N"/>
    <property type="match status" value="1"/>
</dbReference>
<dbReference type="GO" id="GO:0030245">
    <property type="term" value="P:cellulose catabolic process"/>
    <property type="evidence" value="ECO:0007669"/>
    <property type="project" value="UniProtKB-KW"/>
</dbReference>
<dbReference type="PROSITE" id="PS00592">
    <property type="entry name" value="GH9_2"/>
    <property type="match status" value="1"/>
</dbReference>
<dbReference type="InterPro" id="IPR013783">
    <property type="entry name" value="Ig-like_fold"/>
</dbReference>
<dbReference type="PANTHER" id="PTHR22298">
    <property type="entry name" value="ENDO-1,4-BETA-GLUCANASE"/>
    <property type="match status" value="1"/>
</dbReference>
<reference evidence="11" key="1">
    <citation type="journal article" date="2013" name="PLoS ONE">
        <title>Metagenomic insights into the carbohydrate-active enzymes carried by the microorganisms adhering to solid digesta in the rumen of cows.</title>
        <authorList>
            <person name="Wang L."/>
            <person name="Hatem A."/>
            <person name="Catalyurek U.V."/>
            <person name="Morrison M."/>
            <person name="Yu Z."/>
        </authorList>
    </citation>
    <scope>NUCLEOTIDE SEQUENCE</scope>
</reference>
<dbReference type="Gene3D" id="2.60.120.260">
    <property type="entry name" value="Galactose-binding domain-like"/>
    <property type="match status" value="1"/>
</dbReference>
<dbReference type="InterPro" id="IPR008928">
    <property type="entry name" value="6-hairpin_glycosidase_sf"/>
</dbReference>
<evidence type="ECO:0000256" key="3">
    <source>
        <dbReference type="ARBA" id="ARBA00023277"/>
    </source>
</evidence>
<dbReference type="InterPro" id="IPR014756">
    <property type="entry name" value="Ig_E-set"/>
</dbReference>
<name>W0FMU5_9BACT</name>
<keyword evidence="3 6" id="KW-0119">Carbohydrate metabolism</keyword>
<dbReference type="SUPFAM" id="SSF81296">
    <property type="entry name" value="E set domains"/>
    <property type="match status" value="1"/>
</dbReference>
<feature type="active site" evidence="6">
    <location>
        <position position="705"/>
    </location>
</feature>
<feature type="active site" evidence="7">
    <location>
        <position position="748"/>
    </location>
</feature>
<evidence type="ECO:0000256" key="8">
    <source>
        <dbReference type="RuleBase" id="RU361166"/>
    </source>
</evidence>
<proteinExistence type="inferred from homology"/>
<dbReference type="Gene3D" id="2.60.40.10">
    <property type="entry name" value="Immunoglobulins"/>
    <property type="match status" value="1"/>
</dbReference>
<dbReference type="EMBL" id="KC246806">
    <property type="protein sequence ID" value="AHF24789.1"/>
    <property type="molecule type" value="Genomic_DNA"/>
</dbReference>
<dbReference type="InterPro" id="IPR001701">
    <property type="entry name" value="Glyco_hydro_9"/>
</dbReference>
<keyword evidence="2 6" id="KW-0378">Hydrolase</keyword>
<dbReference type="InterPro" id="IPR018221">
    <property type="entry name" value="Glyco_hydro_9_His_AS"/>
</dbReference>
<keyword evidence="8" id="KW-0136">Cellulose degradation</keyword>
<dbReference type="SUPFAM" id="SSF49785">
    <property type="entry name" value="Galactose-binding domain-like"/>
    <property type="match status" value="1"/>
</dbReference>
<dbReference type="Pfam" id="PF02927">
    <property type="entry name" value="CelD_N"/>
    <property type="match status" value="1"/>
</dbReference>
<dbReference type="Pfam" id="PF00759">
    <property type="entry name" value="Glyco_hydro_9"/>
    <property type="match status" value="1"/>
</dbReference>
<keyword evidence="5 6" id="KW-0624">Polysaccharide degradation</keyword>
<accession>W0FMU5</accession>
<evidence type="ECO:0000313" key="11">
    <source>
        <dbReference type="EMBL" id="AHF24789.1"/>
    </source>
</evidence>
<evidence type="ECO:0000259" key="10">
    <source>
        <dbReference type="Pfam" id="PF02927"/>
    </source>
</evidence>
<feature type="domain" description="Cellulase Ig-like" evidence="10">
    <location>
        <begin position="244"/>
        <end position="319"/>
    </location>
</feature>
<dbReference type="InterPro" id="IPR033126">
    <property type="entry name" value="Glyco_hydro_9_Asp/Glu_AS"/>
</dbReference>
<feature type="domain" description="Glycoside hydrolase family 9" evidence="9">
    <location>
        <begin position="333"/>
        <end position="770"/>
    </location>
</feature>
<evidence type="ECO:0000256" key="7">
    <source>
        <dbReference type="PROSITE-ProRule" id="PRU10060"/>
    </source>
</evidence>
<dbReference type="SUPFAM" id="SSF48208">
    <property type="entry name" value="Six-hairpin glycosidases"/>
    <property type="match status" value="1"/>
</dbReference>
<sequence length="775" mass="84923">MSENKTRTIQGVITMKKARAKIVMSALLASVLLVQGCGTGYKGRMVGKDAEKKAATLDDNAPVITEENNPLALGKKLVDINFDDGGIGGFGKFLYDGMFEYANKDGWLDCKITNVGYVDYANQAFFEGFSLVEGCEYTYSFDIKCDIERLVEYRLQINSGDYHAYQGEYIKVGPEVTNFSVDFVMKDPSDPAPRLVFNMGLQKDMDRKNKPDEHHVYIDNICLKVKDPSNAKAPAIEALPSYLNVAINQAGYRLGDEKTVFVKTEKGKEDFFVVNAETGKIAWQGKLSETADDPASKSKVARGDFSGVNQPGTYYIYTEAGASYTFRIGDDVYADLYKDVVLMLYRQRCGVATTKEIAGEDFAHEACHTGEAKIFGTDRKKDVSGGWHDAGDYGRYVVSGAKTVADLFAAYEDYSVKADNYGLPESGNGTPDLLDEARFELEWMLKMQDEESGGVYHKVTGMKFPEMNIGPEKETEQMVIAPISTAATGDFAAVMARASIIYKDIDAAFASKAYEAAVKAWKYIADNNDTEGFKNPDGMVTGEYPDTNTLDERFWAAAELLLASDGGNADTYKAFIKKTISDTNLKLGLGWTDMAMYAVYDLAKSSSEFAADAKKLLLAEADKLIAAAASDRYYQSLGNNYYWGSNMGIASNGELLYMAAKVADEKAAPNYKKAASKNLDYLLGANAMGYSFVTGYGIFSPKNVHHRPSIATGKAMPGMLVGGADNALEDDYAKKMCKNEAPSMCYVDSDASYSTNEVTVYWNSPLIYILAAEGS</sequence>
<dbReference type="InterPro" id="IPR004197">
    <property type="entry name" value="Cellulase_Ig-like"/>
</dbReference>
<dbReference type="PROSITE" id="PS00698">
    <property type="entry name" value="GH9_3"/>
    <property type="match status" value="1"/>
</dbReference>
<dbReference type="InterPro" id="IPR008979">
    <property type="entry name" value="Galactose-bd-like_sf"/>
</dbReference>
<evidence type="ECO:0000259" key="9">
    <source>
        <dbReference type="Pfam" id="PF00759"/>
    </source>
</evidence>
<feature type="active site" evidence="7">
    <location>
        <position position="757"/>
    </location>
</feature>
<evidence type="ECO:0000256" key="5">
    <source>
        <dbReference type="ARBA" id="ARBA00023326"/>
    </source>
</evidence>
<dbReference type="AlphaFoldDB" id="W0FMU5"/>
<dbReference type="GO" id="GO:0008810">
    <property type="term" value="F:cellulase activity"/>
    <property type="evidence" value="ECO:0007669"/>
    <property type="project" value="UniProtKB-EC"/>
</dbReference>
<evidence type="ECO:0000256" key="4">
    <source>
        <dbReference type="ARBA" id="ARBA00023295"/>
    </source>
</evidence>
<evidence type="ECO:0000256" key="6">
    <source>
        <dbReference type="PROSITE-ProRule" id="PRU10059"/>
    </source>
</evidence>
<keyword evidence="4 6" id="KW-0326">Glycosidase</keyword>